<keyword evidence="2" id="KW-1185">Reference proteome</keyword>
<dbReference type="Proteomes" id="UP000095287">
    <property type="component" value="Unplaced"/>
</dbReference>
<dbReference type="WBParaSite" id="L893_g27811.t1">
    <property type="protein sequence ID" value="L893_g27811.t1"/>
    <property type="gene ID" value="L893_g27811"/>
</dbReference>
<accession>A0A1I7ZLQ7</accession>
<proteinExistence type="predicted"/>
<feature type="compositionally biased region" description="Polar residues" evidence="1">
    <location>
        <begin position="323"/>
        <end position="341"/>
    </location>
</feature>
<dbReference type="AlphaFoldDB" id="A0A1I7ZLQ7"/>
<feature type="region of interest" description="Disordered" evidence="1">
    <location>
        <begin position="323"/>
        <end position="354"/>
    </location>
</feature>
<evidence type="ECO:0000313" key="3">
    <source>
        <dbReference type="WBParaSite" id="L893_g27811.t1"/>
    </source>
</evidence>
<evidence type="ECO:0000313" key="2">
    <source>
        <dbReference type="Proteomes" id="UP000095287"/>
    </source>
</evidence>
<protein>
    <submittedName>
        <fullName evidence="3">ULP_PROTEASE domain-containing protein</fullName>
    </submittedName>
</protein>
<organism evidence="2 3">
    <name type="scientific">Steinernema glaseri</name>
    <dbReference type="NCBI Taxonomy" id="37863"/>
    <lineage>
        <taxon>Eukaryota</taxon>
        <taxon>Metazoa</taxon>
        <taxon>Ecdysozoa</taxon>
        <taxon>Nematoda</taxon>
        <taxon>Chromadorea</taxon>
        <taxon>Rhabditida</taxon>
        <taxon>Tylenchina</taxon>
        <taxon>Panagrolaimomorpha</taxon>
        <taxon>Strongyloidoidea</taxon>
        <taxon>Steinernematidae</taxon>
        <taxon>Steinernema</taxon>
    </lineage>
</organism>
<sequence>MFVKRPFAAADVKQSTNTAMEILEEPAQYAFRRQASTLLEGPLAFLDKVEDKIENPQKEHIILLGTKVVMWDSLSTMSLKSNFGEEGVAFLLNLIKKEAILHRAKARDLSMLKPEEKAAFARICAEFTAAFPPYSCGRAIEQMLWICWRNLRKKKLAGLLSPIKFDRTTMSFAYRQQTGRGRSKLQKILKEVDDWKDLNNRDPFTQDDSLKSIAAKVLRVSFANDQSGHGGSRHVRKISLRRGRCGISPGFNKNGTATLQATSMREKEERGRSQLLTPKQSTNTVMEILAESPQEQTCMPNTSPSIASNRLNRSWTYNQRTHYNQHRPTSQRACRPDSTTSMRERAARSKRRQSESIWNITGSRSYTHIFKSTAPASRSPLVQKALIRAYEAEEPKIRYSNMQSGQVSKQYAKNFPDDLVLPLHFTHCGSEESHIDVLRTLTTPKEVSDIESQGVVAQTIQMNMERSSMEHLRVQRE</sequence>
<name>A0A1I7ZLQ7_9BILA</name>
<evidence type="ECO:0000256" key="1">
    <source>
        <dbReference type="SAM" id="MobiDB-lite"/>
    </source>
</evidence>
<reference evidence="3" key="1">
    <citation type="submission" date="2016-11" db="UniProtKB">
        <authorList>
            <consortium name="WormBaseParasite"/>
        </authorList>
    </citation>
    <scope>IDENTIFICATION</scope>
</reference>